<evidence type="ECO:0000313" key="3">
    <source>
        <dbReference type="Proteomes" id="UP000681720"/>
    </source>
</evidence>
<dbReference type="EMBL" id="CAJOBJ010021347">
    <property type="protein sequence ID" value="CAF4216739.1"/>
    <property type="molecule type" value="Genomic_DNA"/>
</dbReference>
<proteinExistence type="predicted"/>
<sequence length="89" mass="10519">MFFKFLLLDGYDDFETADDYISNKRTPRVCQLQKSRRRSSKTSYDDSSYLDSSVNKKEFLNNSNYDDDTNNENETADIFVEMIDDDQDN</sequence>
<accession>A0A8S2SRY5</accession>
<dbReference type="Proteomes" id="UP000681720">
    <property type="component" value="Unassembled WGS sequence"/>
</dbReference>
<name>A0A8S2SRY5_9BILA</name>
<feature type="compositionally biased region" description="Low complexity" evidence="1">
    <location>
        <begin position="41"/>
        <end position="50"/>
    </location>
</feature>
<comment type="caution">
    <text evidence="2">The sequence shown here is derived from an EMBL/GenBank/DDBJ whole genome shotgun (WGS) entry which is preliminary data.</text>
</comment>
<dbReference type="AlphaFoldDB" id="A0A8S2SRY5"/>
<evidence type="ECO:0000256" key="1">
    <source>
        <dbReference type="SAM" id="MobiDB-lite"/>
    </source>
</evidence>
<gene>
    <name evidence="2" type="ORF">GIL414_LOCUS22216</name>
</gene>
<protein>
    <submittedName>
        <fullName evidence="2">Uncharacterized protein</fullName>
    </submittedName>
</protein>
<feature type="non-terminal residue" evidence="2">
    <location>
        <position position="89"/>
    </location>
</feature>
<feature type="region of interest" description="Disordered" evidence="1">
    <location>
        <begin position="31"/>
        <end position="50"/>
    </location>
</feature>
<organism evidence="2 3">
    <name type="scientific">Rotaria magnacalcarata</name>
    <dbReference type="NCBI Taxonomy" id="392030"/>
    <lineage>
        <taxon>Eukaryota</taxon>
        <taxon>Metazoa</taxon>
        <taxon>Spiralia</taxon>
        <taxon>Gnathifera</taxon>
        <taxon>Rotifera</taxon>
        <taxon>Eurotatoria</taxon>
        <taxon>Bdelloidea</taxon>
        <taxon>Philodinida</taxon>
        <taxon>Philodinidae</taxon>
        <taxon>Rotaria</taxon>
    </lineage>
</organism>
<reference evidence="2" key="1">
    <citation type="submission" date="2021-02" db="EMBL/GenBank/DDBJ databases">
        <authorList>
            <person name="Nowell W R."/>
        </authorList>
    </citation>
    <scope>NUCLEOTIDE SEQUENCE</scope>
</reference>
<evidence type="ECO:0000313" key="2">
    <source>
        <dbReference type="EMBL" id="CAF4216739.1"/>
    </source>
</evidence>